<evidence type="ECO:0000313" key="2">
    <source>
        <dbReference type="Proteomes" id="UP000246085"/>
    </source>
</evidence>
<proteinExistence type="predicted"/>
<sequence length="105" mass="11797">MQTHTPVCFATHVRLPTRASKDCNRAQRALYTHVTRQPRAAARNLHCTLGGQSCPAIESFEEILHGFNREYATEPPERRKAATLRAHLESTGFATLSWHGAFVHC</sequence>
<dbReference type="EMBL" id="LS398110">
    <property type="protein sequence ID" value="SPP98230.1"/>
    <property type="molecule type" value="Genomic_DNA"/>
</dbReference>
<accession>A0A2U3QA52</accession>
<name>A0A2U3QA52_9BRAD</name>
<organism evidence="1 2">
    <name type="scientific">Bradyrhizobium vignae</name>
    <dbReference type="NCBI Taxonomy" id="1549949"/>
    <lineage>
        <taxon>Bacteria</taxon>
        <taxon>Pseudomonadati</taxon>
        <taxon>Pseudomonadota</taxon>
        <taxon>Alphaproteobacteria</taxon>
        <taxon>Hyphomicrobiales</taxon>
        <taxon>Nitrobacteraceae</taxon>
        <taxon>Bradyrhizobium</taxon>
    </lineage>
</organism>
<evidence type="ECO:0000313" key="1">
    <source>
        <dbReference type="EMBL" id="SPP98230.1"/>
    </source>
</evidence>
<reference evidence="1 2" key="1">
    <citation type="submission" date="2018-03" db="EMBL/GenBank/DDBJ databases">
        <authorList>
            <person name="Gully D."/>
        </authorList>
    </citation>
    <scope>NUCLEOTIDE SEQUENCE [LARGE SCALE GENOMIC DNA]</scope>
    <source>
        <strain evidence="1">ORS3257</strain>
    </source>
</reference>
<gene>
    <name evidence="1" type="ORF">BRAD3257_7526</name>
</gene>
<dbReference type="Proteomes" id="UP000246085">
    <property type="component" value="Chromosome BRAD3257"/>
</dbReference>
<dbReference type="AlphaFoldDB" id="A0A2U3QA52"/>
<protein>
    <submittedName>
        <fullName evidence="1">Uncharacterized protein</fullName>
    </submittedName>
</protein>
<dbReference type="KEGG" id="bvz:BRAD3257_7526"/>